<accession>A0A1L9T962</accession>
<evidence type="ECO:0000313" key="1">
    <source>
        <dbReference type="EMBL" id="OJJ55905.1"/>
    </source>
</evidence>
<gene>
    <name evidence="1" type="ORF">ASPSYDRAFT_391068</name>
</gene>
<protein>
    <submittedName>
        <fullName evidence="1">Uncharacterized protein</fullName>
    </submittedName>
</protein>
<sequence>MHPAGKTRHSDRIIIVSHSIEHPLRMRGMICVSLPVILTVVQPRFCLEFLQAGCVTGAELLCDSGPRNWVLESMTADCAAPCAISHVFSGPPRPSQSTLAPSGGSMDAKTIFVVGFWRRLICGPYARRKLNLWCPPRNLIESSVSLTSYYRAVGSNGRQKNNFRIIIVFKSINQLDKNSMRARRHWSQGFPAERCGQVARRISDNNYSDIFFAADADKAKLMHPDNWAVRFASL</sequence>
<dbReference type="Proteomes" id="UP000184356">
    <property type="component" value="Unassembled WGS sequence"/>
</dbReference>
<reference evidence="2" key="1">
    <citation type="journal article" date="2017" name="Genome Biol.">
        <title>Comparative genomics reveals high biological diversity and specific adaptations in the industrially and medically important fungal genus Aspergillus.</title>
        <authorList>
            <person name="de Vries R.P."/>
            <person name="Riley R."/>
            <person name="Wiebenga A."/>
            <person name="Aguilar-Osorio G."/>
            <person name="Amillis S."/>
            <person name="Uchima C.A."/>
            <person name="Anderluh G."/>
            <person name="Asadollahi M."/>
            <person name="Askin M."/>
            <person name="Barry K."/>
            <person name="Battaglia E."/>
            <person name="Bayram O."/>
            <person name="Benocci T."/>
            <person name="Braus-Stromeyer S.A."/>
            <person name="Caldana C."/>
            <person name="Canovas D."/>
            <person name="Cerqueira G.C."/>
            <person name="Chen F."/>
            <person name="Chen W."/>
            <person name="Choi C."/>
            <person name="Clum A."/>
            <person name="Dos Santos R.A."/>
            <person name="Damasio A.R."/>
            <person name="Diallinas G."/>
            <person name="Emri T."/>
            <person name="Fekete E."/>
            <person name="Flipphi M."/>
            <person name="Freyberg S."/>
            <person name="Gallo A."/>
            <person name="Gournas C."/>
            <person name="Habgood R."/>
            <person name="Hainaut M."/>
            <person name="Harispe M.L."/>
            <person name="Henrissat B."/>
            <person name="Hilden K.S."/>
            <person name="Hope R."/>
            <person name="Hossain A."/>
            <person name="Karabika E."/>
            <person name="Karaffa L."/>
            <person name="Karanyi Z."/>
            <person name="Krasevec N."/>
            <person name="Kuo A."/>
            <person name="Kusch H."/>
            <person name="LaButti K."/>
            <person name="Lagendijk E.L."/>
            <person name="Lapidus A."/>
            <person name="Levasseur A."/>
            <person name="Lindquist E."/>
            <person name="Lipzen A."/>
            <person name="Logrieco A.F."/>
            <person name="MacCabe A."/>
            <person name="Maekelae M.R."/>
            <person name="Malavazi I."/>
            <person name="Melin P."/>
            <person name="Meyer V."/>
            <person name="Mielnichuk N."/>
            <person name="Miskei M."/>
            <person name="Molnar A.P."/>
            <person name="Mule G."/>
            <person name="Ngan C.Y."/>
            <person name="Orejas M."/>
            <person name="Orosz E."/>
            <person name="Ouedraogo J.P."/>
            <person name="Overkamp K.M."/>
            <person name="Park H.-S."/>
            <person name="Perrone G."/>
            <person name="Piumi F."/>
            <person name="Punt P.J."/>
            <person name="Ram A.F."/>
            <person name="Ramon A."/>
            <person name="Rauscher S."/>
            <person name="Record E."/>
            <person name="Riano-Pachon D.M."/>
            <person name="Robert V."/>
            <person name="Roehrig J."/>
            <person name="Ruller R."/>
            <person name="Salamov A."/>
            <person name="Salih N.S."/>
            <person name="Samson R.A."/>
            <person name="Sandor E."/>
            <person name="Sanguinetti M."/>
            <person name="Schuetze T."/>
            <person name="Sepcic K."/>
            <person name="Shelest E."/>
            <person name="Sherlock G."/>
            <person name="Sophianopoulou V."/>
            <person name="Squina F.M."/>
            <person name="Sun H."/>
            <person name="Susca A."/>
            <person name="Todd R.B."/>
            <person name="Tsang A."/>
            <person name="Unkles S.E."/>
            <person name="van de Wiele N."/>
            <person name="van Rossen-Uffink D."/>
            <person name="Oliveira J.V."/>
            <person name="Vesth T.C."/>
            <person name="Visser J."/>
            <person name="Yu J.-H."/>
            <person name="Zhou M."/>
            <person name="Andersen M.R."/>
            <person name="Archer D.B."/>
            <person name="Baker S.E."/>
            <person name="Benoit I."/>
            <person name="Brakhage A.A."/>
            <person name="Braus G.H."/>
            <person name="Fischer R."/>
            <person name="Frisvad J.C."/>
            <person name="Goldman G.H."/>
            <person name="Houbraken J."/>
            <person name="Oakley B."/>
            <person name="Pocsi I."/>
            <person name="Scazzocchio C."/>
            <person name="Seiboth B."/>
            <person name="vanKuyk P.A."/>
            <person name="Wortman J."/>
            <person name="Dyer P.S."/>
            <person name="Grigoriev I.V."/>
        </authorList>
    </citation>
    <scope>NUCLEOTIDE SEQUENCE [LARGE SCALE GENOMIC DNA]</scope>
    <source>
        <strain evidence="2">CBS 593.65</strain>
    </source>
</reference>
<dbReference type="EMBL" id="KV878591">
    <property type="protein sequence ID" value="OJJ55905.1"/>
    <property type="molecule type" value="Genomic_DNA"/>
</dbReference>
<proteinExistence type="predicted"/>
<name>A0A1L9T962_9EURO</name>
<evidence type="ECO:0000313" key="2">
    <source>
        <dbReference type="Proteomes" id="UP000184356"/>
    </source>
</evidence>
<keyword evidence="2" id="KW-1185">Reference proteome</keyword>
<dbReference type="AlphaFoldDB" id="A0A1L9T962"/>
<dbReference type="RefSeq" id="XP_040699711.1">
    <property type="nucleotide sequence ID" value="XM_040845830.1"/>
</dbReference>
<organism evidence="1 2">
    <name type="scientific">Aspergillus sydowii CBS 593.65</name>
    <dbReference type="NCBI Taxonomy" id="1036612"/>
    <lineage>
        <taxon>Eukaryota</taxon>
        <taxon>Fungi</taxon>
        <taxon>Dikarya</taxon>
        <taxon>Ascomycota</taxon>
        <taxon>Pezizomycotina</taxon>
        <taxon>Eurotiomycetes</taxon>
        <taxon>Eurotiomycetidae</taxon>
        <taxon>Eurotiales</taxon>
        <taxon>Aspergillaceae</taxon>
        <taxon>Aspergillus</taxon>
        <taxon>Aspergillus subgen. Nidulantes</taxon>
    </lineage>
</organism>
<dbReference type="GeneID" id="63761903"/>
<dbReference type="VEuPathDB" id="FungiDB:ASPSYDRAFT_391068"/>